<accession>A0A225X169</accession>
<sequence length="57" mass="6419">MEDICSSSTKSTTFIASGLWSSEVTLRLAAKLLERLIYVMVARDGMEKITKVFEPYT</sequence>
<name>A0A225X169_9STRA</name>
<dbReference type="AlphaFoldDB" id="A0A225X169"/>
<proteinExistence type="predicted"/>
<reference evidence="2" key="1">
    <citation type="submission" date="2017-03" db="EMBL/GenBank/DDBJ databases">
        <title>Phytopthora megakarya and P. palmivora, two closely related causual agents of cacao black pod achieved similar genome size and gene model numbers by different mechanisms.</title>
        <authorList>
            <person name="Ali S."/>
            <person name="Shao J."/>
            <person name="Larry D.J."/>
            <person name="Kronmiller B."/>
            <person name="Shen D."/>
            <person name="Strem M.D."/>
            <person name="Melnick R.L."/>
            <person name="Guiltinan M.J."/>
            <person name="Tyler B.M."/>
            <person name="Meinhardt L.W."/>
            <person name="Bailey B.A."/>
        </authorList>
    </citation>
    <scope>NUCLEOTIDE SEQUENCE [LARGE SCALE GENOMIC DNA]</scope>
    <source>
        <strain evidence="2">zdho120</strain>
    </source>
</reference>
<dbReference type="EMBL" id="NBNE01000094">
    <property type="protein sequence ID" value="OWZ22979.1"/>
    <property type="molecule type" value="Genomic_DNA"/>
</dbReference>
<keyword evidence="2" id="KW-1185">Reference proteome</keyword>
<gene>
    <name evidence="1" type="ORF">PHMEG_0002219</name>
</gene>
<evidence type="ECO:0000313" key="1">
    <source>
        <dbReference type="EMBL" id="OWZ22979.1"/>
    </source>
</evidence>
<comment type="caution">
    <text evidence="1">The sequence shown here is derived from an EMBL/GenBank/DDBJ whole genome shotgun (WGS) entry which is preliminary data.</text>
</comment>
<protein>
    <submittedName>
        <fullName evidence="1">Uncharacterized protein</fullName>
    </submittedName>
</protein>
<dbReference type="Proteomes" id="UP000198211">
    <property type="component" value="Unassembled WGS sequence"/>
</dbReference>
<organism evidence="1 2">
    <name type="scientific">Phytophthora megakarya</name>
    <dbReference type="NCBI Taxonomy" id="4795"/>
    <lineage>
        <taxon>Eukaryota</taxon>
        <taxon>Sar</taxon>
        <taxon>Stramenopiles</taxon>
        <taxon>Oomycota</taxon>
        <taxon>Peronosporomycetes</taxon>
        <taxon>Peronosporales</taxon>
        <taxon>Peronosporaceae</taxon>
        <taxon>Phytophthora</taxon>
    </lineage>
</organism>
<evidence type="ECO:0000313" key="2">
    <source>
        <dbReference type="Proteomes" id="UP000198211"/>
    </source>
</evidence>